<evidence type="ECO:0000256" key="8">
    <source>
        <dbReference type="SAM" id="MobiDB-lite"/>
    </source>
</evidence>
<evidence type="ECO:0000256" key="2">
    <source>
        <dbReference type="ARBA" id="ARBA00022737"/>
    </source>
</evidence>
<keyword evidence="6" id="KW-0131">Cell cycle</keyword>
<dbReference type="SUPFAM" id="SSF48452">
    <property type="entry name" value="TPR-like"/>
    <property type="match status" value="2"/>
</dbReference>
<keyword evidence="4" id="KW-0833">Ubl conjugation pathway</keyword>
<sequence>MMIPFHHSALCGAYFKMADIQVPNLSTFELSQIKADLIFAQKECYDRRLIHAAKWSAEILRAIETTVDTKDLAQVEEDAGYWEEYDAFTLAKCYFDLQEYDRAHHVLKSCKSQKPYFLRMYSLYMADQKKKADNMPDSNDRSEPLKNEVLKTLQTELAEKCSNNKKGLDGFGLYLYGIVLAKLELKQMATQILVDSVTKEPLNWAAWMELARLVTDKETLRSLHLPNHWIKSLFLAKVFSELQLQEEALTIYRTFMRGGFCDSSYLVAQIAVTYQDMKDFVMAVATFHHLQVMDPYRIENMDTFSNLLFMQEKKEELAHLAHKCCSVNKYSVETCCVIGNYYSLRSQHEKAILYFQRALKLNANYISAWTLMGHEFMELKNTSAAIQAYRSALEVDERDYRAWFGLGQTYEILKMPSYSLYYYRRAQSLRPNDSRMVIPLGECYQKMDRLQEAKKCFWKAHCLGDVEEIALFKLANLFAVLEEKDQACQAYTEYINQADGVHGHNYEDLSRSYWYLANYHLEHKNWDEAYGAAQKCTEFAQTREQAKGLLRTIQTRRGQETPCAMTSMQIDSSIDSIPQTDQSTNESPRRPFDRVTPVNLKFTP</sequence>
<dbReference type="PANTHER" id="PTHR12558">
    <property type="entry name" value="CELL DIVISION CYCLE 16,23,27"/>
    <property type="match status" value="1"/>
</dbReference>
<evidence type="ECO:0000313" key="10">
    <source>
        <dbReference type="EMBL" id="RUS76328.1"/>
    </source>
</evidence>
<evidence type="ECO:0000256" key="4">
    <source>
        <dbReference type="ARBA" id="ARBA00022786"/>
    </source>
</evidence>
<dbReference type="GO" id="GO:0051301">
    <property type="term" value="P:cell division"/>
    <property type="evidence" value="ECO:0007669"/>
    <property type="project" value="UniProtKB-KW"/>
</dbReference>
<dbReference type="AlphaFoldDB" id="A0A433T443"/>
<dbReference type="Pfam" id="PF13181">
    <property type="entry name" value="TPR_8"/>
    <property type="match status" value="1"/>
</dbReference>
<reference evidence="10 11" key="1">
    <citation type="submission" date="2019-01" db="EMBL/GenBank/DDBJ databases">
        <title>A draft genome assembly of the solar-powered sea slug Elysia chlorotica.</title>
        <authorList>
            <person name="Cai H."/>
            <person name="Li Q."/>
            <person name="Fang X."/>
            <person name="Li J."/>
            <person name="Curtis N.E."/>
            <person name="Altenburger A."/>
            <person name="Shibata T."/>
            <person name="Feng M."/>
            <person name="Maeda T."/>
            <person name="Schwartz J.A."/>
            <person name="Shigenobu S."/>
            <person name="Lundholm N."/>
            <person name="Nishiyama T."/>
            <person name="Yang H."/>
            <person name="Hasebe M."/>
            <person name="Li S."/>
            <person name="Pierce S.K."/>
            <person name="Wang J."/>
        </authorList>
    </citation>
    <scope>NUCLEOTIDE SEQUENCE [LARGE SCALE GENOMIC DNA]</scope>
    <source>
        <strain evidence="10">EC2010</strain>
        <tissue evidence="10">Whole organism of an adult</tissue>
    </source>
</reference>
<keyword evidence="5 7" id="KW-0802">TPR repeat</keyword>
<dbReference type="PROSITE" id="PS50005">
    <property type="entry name" value="TPR"/>
    <property type="match status" value="3"/>
</dbReference>
<feature type="repeat" description="TPR" evidence="7">
    <location>
        <begin position="332"/>
        <end position="365"/>
    </location>
</feature>
<evidence type="ECO:0000259" key="9">
    <source>
        <dbReference type="Pfam" id="PF04049"/>
    </source>
</evidence>
<dbReference type="Pfam" id="PF04049">
    <property type="entry name" value="ANAPC8"/>
    <property type="match status" value="1"/>
</dbReference>
<feature type="domain" description="Cdc23" evidence="9">
    <location>
        <begin position="32"/>
        <end position="271"/>
    </location>
</feature>
<evidence type="ECO:0000256" key="5">
    <source>
        <dbReference type="ARBA" id="ARBA00022803"/>
    </source>
</evidence>
<dbReference type="GO" id="GO:0045842">
    <property type="term" value="P:positive regulation of mitotic metaphase/anaphase transition"/>
    <property type="evidence" value="ECO:0007669"/>
    <property type="project" value="TreeGrafter"/>
</dbReference>
<dbReference type="Proteomes" id="UP000271974">
    <property type="component" value="Unassembled WGS sequence"/>
</dbReference>
<keyword evidence="3" id="KW-0498">Mitosis</keyword>
<feature type="compositionally biased region" description="Polar residues" evidence="8">
    <location>
        <begin position="571"/>
        <end position="586"/>
    </location>
</feature>
<evidence type="ECO:0000256" key="3">
    <source>
        <dbReference type="ARBA" id="ARBA00022776"/>
    </source>
</evidence>
<dbReference type="Gene3D" id="1.25.40.10">
    <property type="entry name" value="Tetratricopeptide repeat domain"/>
    <property type="match status" value="2"/>
</dbReference>
<dbReference type="InterPro" id="IPR019734">
    <property type="entry name" value="TPR_rpt"/>
</dbReference>
<evidence type="ECO:0000256" key="7">
    <source>
        <dbReference type="PROSITE-ProRule" id="PRU00339"/>
    </source>
</evidence>
<dbReference type="OrthoDB" id="10262026at2759"/>
<dbReference type="PANTHER" id="PTHR12558:SF10">
    <property type="entry name" value="CELL DIVISION CYCLE PROTEIN 23 HOMOLOG"/>
    <property type="match status" value="1"/>
</dbReference>
<dbReference type="InterPro" id="IPR011990">
    <property type="entry name" value="TPR-like_helical_dom_sf"/>
</dbReference>
<evidence type="ECO:0000313" key="11">
    <source>
        <dbReference type="Proteomes" id="UP000271974"/>
    </source>
</evidence>
<feature type="repeat" description="TPR" evidence="7">
    <location>
        <begin position="366"/>
        <end position="399"/>
    </location>
</feature>
<protein>
    <recommendedName>
        <fullName evidence="9">Cdc23 domain-containing protein</fullName>
    </recommendedName>
</protein>
<dbReference type="SMART" id="SM00028">
    <property type="entry name" value="TPR"/>
    <property type="match status" value="7"/>
</dbReference>
<dbReference type="EMBL" id="RQTK01000671">
    <property type="protein sequence ID" value="RUS76328.1"/>
    <property type="molecule type" value="Genomic_DNA"/>
</dbReference>
<keyword evidence="2" id="KW-0677">Repeat</keyword>
<gene>
    <name evidence="10" type="ORF">EGW08_015916</name>
</gene>
<feature type="repeat" description="TPR" evidence="7">
    <location>
        <begin position="400"/>
        <end position="433"/>
    </location>
</feature>
<feature type="region of interest" description="Disordered" evidence="8">
    <location>
        <begin position="571"/>
        <end position="604"/>
    </location>
</feature>
<comment type="caution">
    <text evidence="10">The sequence shown here is derived from an EMBL/GenBank/DDBJ whole genome shotgun (WGS) entry which is preliminary data.</text>
</comment>
<name>A0A433T443_ELYCH</name>
<organism evidence="10 11">
    <name type="scientific">Elysia chlorotica</name>
    <name type="common">Eastern emerald elysia</name>
    <name type="synonym">Sea slug</name>
    <dbReference type="NCBI Taxonomy" id="188477"/>
    <lineage>
        <taxon>Eukaryota</taxon>
        <taxon>Metazoa</taxon>
        <taxon>Spiralia</taxon>
        <taxon>Lophotrochozoa</taxon>
        <taxon>Mollusca</taxon>
        <taxon>Gastropoda</taxon>
        <taxon>Heterobranchia</taxon>
        <taxon>Euthyneura</taxon>
        <taxon>Panpulmonata</taxon>
        <taxon>Sacoglossa</taxon>
        <taxon>Placobranchoidea</taxon>
        <taxon>Plakobranchidae</taxon>
        <taxon>Elysia</taxon>
    </lineage>
</organism>
<dbReference type="Pfam" id="PF13432">
    <property type="entry name" value="TPR_16"/>
    <property type="match status" value="1"/>
</dbReference>
<dbReference type="STRING" id="188477.A0A433T443"/>
<keyword evidence="1" id="KW-0132">Cell division</keyword>
<dbReference type="GO" id="GO:0016567">
    <property type="term" value="P:protein ubiquitination"/>
    <property type="evidence" value="ECO:0007669"/>
    <property type="project" value="TreeGrafter"/>
</dbReference>
<dbReference type="GO" id="GO:0031145">
    <property type="term" value="P:anaphase-promoting complex-dependent catabolic process"/>
    <property type="evidence" value="ECO:0007669"/>
    <property type="project" value="TreeGrafter"/>
</dbReference>
<evidence type="ECO:0000256" key="1">
    <source>
        <dbReference type="ARBA" id="ARBA00022618"/>
    </source>
</evidence>
<evidence type="ECO:0000256" key="6">
    <source>
        <dbReference type="ARBA" id="ARBA00023306"/>
    </source>
</evidence>
<proteinExistence type="predicted"/>
<accession>A0A433T443</accession>
<dbReference type="InterPro" id="IPR007192">
    <property type="entry name" value="APC8"/>
</dbReference>
<dbReference type="GO" id="GO:0005680">
    <property type="term" value="C:anaphase-promoting complex"/>
    <property type="evidence" value="ECO:0007669"/>
    <property type="project" value="InterPro"/>
</dbReference>
<keyword evidence="11" id="KW-1185">Reference proteome</keyword>